<organism evidence="1">
    <name type="scientific">termite gut metagenome</name>
    <dbReference type="NCBI Taxonomy" id="433724"/>
    <lineage>
        <taxon>unclassified sequences</taxon>
        <taxon>metagenomes</taxon>
        <taxon>organismal metagenomes</taxon>
    </lineage>
</organism>
<sequence>MTGESGYKRFAWKIDEDKDYMPERSCDTVAECKEEAFKWIQTAFLSKESAPASIFIAQITEVDVKPCILSAIGEIITRIDEEFACESDKLYEGNQWIDTIHEKDKETFILRAVCLFEAWAKETGNCPKGIYKKVKEKEYKLY</sequence>
<reference evidence="1" key="1">
    <citation type="submission" date="2019-03" db="EMBL/GenBank/DDBJ databases">
        <title>Single cell metagenomics reveals metabolic interactions within the superorganism composed of flagellate Streblomastix strix and complex community of Bacteroidetes bacteria on its surface.</title>
        <authorList>
            <person name="Treitli S.C."/>
            <person name="Kolisko M."/>
            <person name="Husnik F."/>
            <person name="Keeling P."/>
            <person name="Hampl V."/>
        </authorList>
    </citation>
    <scope>NUCLEOTIDE SEQUENCE</scope>
    <source>
        <strain evidence="1">STM</strain>
    </source>
</reference>
<comment type="caution">
    <text evidence="1">The sequence shown here is derived from an EMBL/GenBank/DDBJ whole genome shotgun (WGS) entry which is preliminary data.</text>
</comment>
<dbReference type="EMBL" id="SNRY01001600">
    <property type="protein sequence ID" value="KAA6329751.1"/>
    <property type="molecule type" value="Genomic_DNA"/>
</dbReference>
<protein>
    <submittedName>
        <fullName evidence="1">Uncharacterized protein</fullName>
    </submittedName>
</protein>
<proteinExistence type="predicted"/>
<dbReference type="AlphaFoldDB" id="A0A5J4R9W6"/>
<gene>
    <name evidence="1" type="ORF">EZS27_021472</name>
</gene>
<evidence type="ECO:0000313" key="1">
    <source>
        <dbReference type="EMBL" id="KAA6329751.1"/>
    </source>
</evidence>
<accession>A0A5J4R9W6</accession>
<name>A0A5J4R9W6_9ZZZZ</name>